<sequence>MKGMRYVFFIFGWIEKIAYIVDNTKPYDRDLYLSVGISVDE</sequence>
<evidence type="ECO:0000313" key="2">
    <source>
        <dbReference type="Proteomes" id="UP000054529"/>
    </source>
</evidence>
<dbReference type="Proteomes" id="UP000054529">
    <property type="component" value="Unassembled WGS sequence"/>
</dbReference>
<gene>
    <name evidence="1" type="ORF">P689_1233</name>
</gene>
<name>A0A0C1V7A8_9ENTR</name>
<organism evidence="1 2">
    <name type="scientific">Candidatus Riesia pediculischaeffi PTSU</name>
    <dbReference type="NCBI Taxonomy" id="1401651"/>
    <lineage>
        <taxon>Bacteria</taxon>
        <taxon>Pseudomonadati</taxon>
        <taxon>Pseudomonadota</taxon>
        <taxon>Gammaproteobacteria</taxon>
        <taxon>Enterobacterales</taxon>
        <taxon>Enterobacteriaceae</taxon>
        <taxon>Candidatus Riesia</taxon>
    </lineage>
</organism>
<dbReference type="AlphaFoldDB" id="A0A0C1V7A8"/>
<evidence type="ECO:0000313" key="1">
    <source>
        <dbReference type="EMBL" id="KIE64279.1"/>
    </source>
</evidence>
<dbReference type="EMBL" id="AWXV01000001">
    <property type="protein sequence ID" value="KIE64279.1"/>
    <property type="molecule type" value="Genomic_DNA"/>
</dbReference>
<dbReference type="HOGENOM" id="CLU_3267339_0_0_6"/>
<proteinExistence type="predicted"/>
<protein>
    <submittedName>
        <fullName evidence="1">Uncharacterized protein</fullName>
    </submittedName>
</protein>
<accession>A0A0C1V7A8</accession>
<reference evidence="1 2" key="1">
    <citation type="journal article" date="2014" name="G3 (Bethesda)">
        <title>Genome sequence of Candidatus Riesia pediculischaeffi, endosymbiont of chimpanzee lice, and genomic comparison of recently acquired endosymbionts from human and chimpanzee lice.</title>
        <authorList>
            <person name="Boyd B.M."/>
            <person name="Allen J.M."/>
            <person name="de Crecy-Lagard V."/>
            <person name="Reed D.L."/>
        </authorList>
    </citation>
    <scope>NUCLEOTIDE SEQUENCE [LARGE SCALE GENOMIC DNA]</scope>
    <source>
        <strain evidence="1 2">PTSU</strain>
    </source>
</reference>
<comment type="caution">
    <text evidence="1">The sequence shown here is derived from an EMBL/GenBank/DDBJ whole genome shotgun (WGS) entry which is preliminary data.</text>
</comment>